<dbReference type="InterPro" id="IPR007159">
    <property type="entry name" value="SpoVT-AbrB_dom"/>
</dbReference>
<dbReference type="NCBIfam" id="TIGR00242">
    <property type="entry name" value="division/cell wall cluster transcriptional repressor MraZ"/>
    <property type="match status" value="1"/>
</dbReference>
<organism evidence="9 10">
    <name type="scientific">Selenomonas timonae</name>
    <dbReference type="NCBI Taxonomy" id="2754044"/>
    <lineage>
        <taxon>Bacteria</taxon>
        <taxon>Bacillati</taxon>
        <taxon>Bacillota</taxon>
        <taxon>Negativicutes</taxon>
        <taxon>Selenomonadales</taxon>
        <taxon>Selenomonadaceae</taxon>
        <taxon>Selenomonas</taxon>
    </lineage>
</organism>
<dbReference type="CDD" id="cd16320">
    <property type="entry name" value="MraZ_N"/>
    <property type="match status" value="1"/>
</dbReference>
<evidence type="ECO:0000256" key="3">
    <source>
        <dbReference type="ARBA" id="ARBA00022737"/>
    </source>
</evidence>
<dbReference type="InterPro" id="IPR003444">
    <property type="entry name" value="MraZ"/>
</dbReference>
<evidence type="ECO:0000256" key="4">
    <source>
        <dbReference type="ARBA" id="ARBA00023015"/>
    </source>
</evidence>
<dbReference type="GO" id="GO:2000143">
    <property type="term" value="P:negative regulation of DNA-templated transcription initiation"/>
    <property type="evidence" value="ECO:0007669"/>
    <property type="project" value="TreeGrafter"/>
</dbReference>
<dbReference type="Proteomes" id="UP000515480">
    <property type="component" value="Chromosome"/>
</dbReference>
<evidence type="ECO:0000256" key="5">
    <source>
        <dbReference type="ARBA" id="ARBA00023125"/>
    </source>
</evidence>
<dbReference type="Gene3D" id="3.40.1550.20">
    <property type="entry name" value="Transcriptional regulator MraZ domain"/>
    <property type="match status" value="1"/>
</dbReference>
<protein>
    <recommendedName>
        <fullName evidence="1 7">Transcriptional regulator MraZ</fullName>
    </recommendedName>
</protein>
<evidence type="ECO:0000313" key="9">
    <source>
        <dbReference type="EMBL" id="QNH54429.1"/>
    </source>
</evidence>
<dbReference type="InterPro" id="IPR020603">
    <property type="entry name" value="MraZ_dom"/>
</dbReference>
<dbReference type="PANTHER" id="PTHR34701">
    <property type="entry name" value="TRANSCRIPTIONAL REGULATOR MRAZ"/>
    <property type="match status" value="1"/>
</dbReference>
<keyword evidence="2 7" id="KW-0963">Cytoplasm</keyword>
<dbReference type="HAMAP" id="MF_01008">
    <property type="entry name" value="MraZ"/>
    <property type="match status" value="1"/>
</dbReference>
<dbReference type="CDD" id="cd16321">
    <property type="entry name" value="MraZ_C"/>
    <property type="match status" value="1"/>
</dbReference>
<dbReference type="GO" id="GO:0000976">
    <property type="term" value="F:transcription cis-regulatory region binding"/>
    <property type="evidence" value="ECO:0007669"/>
    <property type="project" value="TreeGrafter"/>
</dbReference>
<evidence type="ECO:0000313" key="10">
    <source>
        <dbReference type="Proteomes" id="UP000515480"/>
    </source>
</evidence>
<keyword evidence="3" id="KW-0677">Repeat</keyword>
<dbReference type="InterPro" id="IPR038619">
    <property type="entry name" value="MraZ_sf"/>
</dbReference>
<comment type="similarity">
    <text evidence="7">Belongs to the MraZ family.</text>
</comment>
<dbReference type="AlphaFoldDB" id="A0A7G7VJY6"/>
<name>A0A7G7VJY6_9FIRM</name>
<proteinExistence type="inferred from homology"/>
<feature type="domain" description="SpoVT-AbrB" evidence="8">
    <location>
        <begin position="5"/>
        <end position="47"/>
    </location>
</feature>
<evidence type="ECO:0000256" key="7">
    <source>
        <dbReference type="HAMAP-Rule" id="MF_01008"/>
    </source>
</evidence>
<dbReference type="GO" id="GO:0005737">
    <property type="term" value="C:cytoplasm"/>
    <property type="evidence" value="ECO:0007669"/>
    <property type="project" value="UniProtKB-UniRule"/>
</dbReference>
<dbReference type="RefSeq" id="WP_006305864.1">
    <property type="nucleotide sequence ID" value="NZ_CP060204.1"/>
</dbReference>
<keyword evidence="10" id="KW-1185">Reference proteome</keyword>
<reference evidence="9 10" key="1">
    <citation type="submission" date="2020-07" db="EMBL/GenBank/DDBJ databases">
        <title>Complete genome and description of Selenomonas timonensis sp. nov., a new bacterium isolated from a gingivitis subject.</title>
        <authorList>
            <person name="Antezack A."/>
        </authorList>
    </citation>
    <scope>NUCLEOTIDE SEQUENCE [LARGE SCALE GENOMIC DNA]</scope>
    <source>
        <strain evidence="9 10">Marseille-Q3039</strain>
    </source>
</reference>
<dbReference type="InterPro" id="IPR035644">
    <property type="entry name" value="MraZ_C"/>
</dbReference>
<evidence type="ECO:0000256" key="6">
    <source>
        <dbReference type="ARBA" id="ARBA00023163"/>
    </source>
</evidence>
<comment type="subcellular location">
    <subcellularLocation>
        <location evidence="7">Cytoplasm</location>
        <location evidence="7">Nucleoid</location>
    </subcellularLocation>
</comment>
<dbReference type="InterPro" id="IPR037914">
    <property type="entry name" value="SpoVT-AbrB_sf"/>
</dbReference>
<evidence type="ECO:0000259" key="8">
    <source>
        <dbReference type="PROSITE" id="PS51740"/>
    </source>
</evidence>
<gene>
    <name evidence="7 9" type="primary">mraZ</name>
    <name evidence="9" type="ORF">H1B31_00160</name>
</gene>
<dbReference type="InterPro" id="IPR035642">
    <property type="entry name" value="MraZ_N"/>
</dbReference>
<dbReference type="GO" id="GO:0009295">
    <property type="term" value="C:nucleoid"/>
    <property type="evidence" value="ECO:0007669"/>
    <property type="project" value="UniProtKB-SubCell"/>
</dbReference>
<evidence type="ECO:0000256" key="2">
    <source>
        <dbReference type="ARBA" id="ARBA00022490"/>
    </source>
</evidence>
<dbReference type="Pfam" id="PF02381">
    <property type="entry name" value="MraZ"/>
    <property type="match status" value="2"/>
</dbReference>
<dbReference type="PROSITE" id="PS51740">
    <property type="entry name" value="SPOVT_ABRB"/>
    <property type="match status" value="2"/>
</dbReference>
<comment type="subunit">
    <text evidence="7">Forms oligomers.</text>
</comment>
<sequence length="147" mass="16329">MFMGEYAHSIDAKGRVILPADFRQELGVSFIITKGLDGSLFLFPQAAWDEFAAKLRTLSIADPNARAFARFFIAGARTLECDKQGRFLVPANLRAYANIGLKQDVILTGADARIEVWDKEKWLRYAGEVDPNITEISTQLAGYGITI</sequence>
<evidence type="ECO:0000256" key="1">
    <source>
        <dbReference type="ARBA" id="ARBA00013860"/>
    </source>
</evidence>
<keyword evidence="5 7" id="KW-0238">DNA-binding</keyword>
<dbReference type="KEGG" id="stim:H1B31_00160"/>
<feature type="domain" description="SpoVT-AbrB" evidence="8">
    <location>
        <begin position="76"/>
        <end position="121"/>
    </location>
</feature>
<dbReference type="PANTHER" id="PTHR34701:SF1">
    <property type="entry name" value="TRANSCRIPTIONAL REGULATOR MRAZ"/>
    <property type="match status" value="1"/>
</dbReference>
<keyword evidence="6 7" id="KW-0804">Transcription</keyword>
<accession>A0A7G7VJY6</accession>
<dbReference type="SUPFAM" id="SSF89447">
    <property type="entry name" value="AbrB/MazE/MraZ-like"/>
    <property type="match status" value="1"/>
</dbReference>
<keyword evidence="4 7" id="KW-0805">Transcription regulation</keyword>
<dbReference type="EMBL" id="CP060204">
    <property type="protein sequence ID" value="QNH54429.1"/>
    <property type="molecule type" value="Genomic_DNA"/>
</dbReference>
<dbReference type="GO" id="GO:0003700">
    <property type="term" value="F:DNA-binding transcription factor activity"/>
    <property type="evidence" value="ECO:0007669"/>
    <property type="project" value="UniProtKB-UniRule"/>
</dbReference>